<keyword evidence="2" id="KW-1185">Reference proteome</keyword>
<reference evidence="1" key="1">
    <citation type="submission" date="2021-03" db="EMBL/GenBank/DDBJ databases">
        <authorList>
            <person name="Kanchanasin P."/>
            <person name="Saeng-In P."/>
            <person name="Phongsopitanun W."/>
            <person name="Yuki M."/>
            <person name="Kudo T."/>
            <person name="Ohkuma M."/>
            <person name="Tanasupawat S."/>
        </authorList>
    </citation>
    <scope>NUCLEOTIDE SEQUENCE</scope>
    <source>
        <strain evidence="1">GKU 128</strain>
    </source>
</reference>
<sequence>MLGEDNAAHGHGTHQSHAFGVIKGLELVLNAVHASSFRLGDVYPAEAKGLISPWQGGTEGLPERPFALMTRCEAAGMLGVMGGERDEE</sequence>
<comment type="caution">
    <text evidence="1">The sequence shown here is derived from an EMBL/GenBank/DDBJ whole genome shotgun (WGS) entry which is preliminary data.</text>
</comment>
<dbReference type="EMBL" id="JAGEOJ010000033">
    <property type="protein sequence ID" value="MBO2455184.1"/>
    <property type="molecule type" value="Genomic_DNA"/>
</dbReference>
<organism evidence="1 2">
    <name type="scientific">Actinomadura barringtoniae</name>
    <dbReference type="NCBI Taxonomy" id="1427535"/>
    <lineage>
        <taxon>Bacteria</taxon>
        <taxon>Bacillati</taxon>
        <taxon>Actinomycetota</taxon>
        <taxon>Actinomycetes</taxon>
        <taxon>Streptosporangiales</taxon>
        <taxon>Thermomonosporaceae</taxon>
        <taxon>Actinomadura</taxon>
    </lineage>
</organism>
<evidence type="ECO:0000313" key="1">
    <source>
        <dbReference type="EMBL" id="MBO2455184.1"/>
    </source>
</evidence>
<evidence type="ECO:0000313" key="2">
    <source>
        <dbReference type="Proteomes" id="UP000669179"/>
    </source>
</evidence>
<dbReference type="Proteomes" id="UP000669179">
    <property type="component" value="Unassembled WGS sequence"/>
</dbReference>
<gene>
    <name evidence="1" type="ORF">J4573_49420</name>
</gene>
<accession>A0A939TAA2</accession>
<dbReference type="RefSeq" id="WP_208263437.1">
    <property type="nucleotide sequence ID" value="NZ_JAGEOJ010000033.1"/>
</dbReference>
<dbReference type="AlphaFoldDB" id="A0A939TAA2"/>
<proteinExistence type="predicted"/>
<name>A0A939TAA2_9ACTN</name>
<protein>
    <submittedName>
        <fullName evidence="1">Uncharacterized protein</fullName>
    </submittedName>
</protein>